<evidence type="ECO:0000313" key="1">
    <source>
        <dbReference type="EMBL" id="KAI4862151.1"/>
    </source>
</evidence>
<organism evidence="1 2">
    <name type="scientific">Hypoxylon rubiginosum</name>
    <dbReference type="NCBI Taxonomy" id="110542"/>
    <lineage>
        <taxon>Eukaryota</taxon>
        <taxon>Fungi</taxon>
        <taxon>Dikarya</taxon>
        <taxon>Ascomycota</taxon>
        <taxon>Pezizomycotina</taxon>
        <taxon>Sordariomycetes</taxon>
        <taxon>Xylariomycetidae</taxon>
        <taxon>Xylariales</taxon>
        <taxon>Hypoxylaceae</taxon>
        <taxon>Hypoxylon</taxon>
    </lineage>
</organism>
<sequence>MGRLATALIKLALLSPTLADFTIYVGKNNDITDVGVTYSSSEMQVHDHAPLSCADAGHSVSISASTNNDASKGRWACDGCGAEAPRDWVISRFEMYNHDDAVGHSTSHPVPLFDRATGAVTLYGTGNGNYDMLDVNNTFLGTCNRPAVPQEMDCWDLISATFLTHMFTCTSSLVPNEALYNPWE</sequence>
<dbReference type="Proteomes" id="UP001497700">
    <property type="component" value="Unassembled WGS sequence"/>
</dbReference>
<reference evidence="1 2" key="1">
    <citation type="journal article" date="2022" name="New Phytol.">
        <title>Ecological generalism drives hyperdiversity of secondary metabolite gene clusters in xylarialean endophytes.</title>
        <authorList>
            <person name="Franco M.E.E."/>
            <person name="Wisecaver J.H."/>
            <person name="Arnold A.E."/>
            <person name="Ju Y.M."/>
            <person name="Slot J.C."/>
            <person name="Ahrendt S."/>
            <person name="Moore L.P."/>
            <person name="Eastman K.E."/>
            <person name="Scott K."/>
            <person name="Konkel Z."/>
            <person name="Mondo S.J."/>
            <person name="Kuo A."/>
            <person name="Hayes R.D."/>
            <person name="Haridas S."/>
            <person name="Andreopoulos B."/>
            <person name="Riley R."/>
            <person name="LaButti K."/>
            <person name="Pangilinan J."/>
            <person name="Lipzen A."/>
            <person name="Amirebrahimi M."/>
            <person name="Yan J."/>
            <person name="Adam C."/>
            <person name="Keymanesh K."/>
            <person name="Ng V."/>
            <person name="Louie K."/>
            <person name="Northen T."/>
            <person name="Drula E."/>
            <person name="Henrissat B."/>
            <person name="Hsieh H.M."/>
            <person name="Youens-Clark K."/>
            <person name="Lutzoni F."/>
            <person name="Miadlikowska J."/>
            <person name="Eastwood D.C."/>
            <person name="Hamelin R.C."/>
            <person name="Grigoriev I.V."/>
            <person name="U'Ren J.M."/>
        </authorList>
    </citation>
    <scope>NUCLEOTIDE SEQUENCE [LARGE SCALE GENOMIC DNA]</scope>
    <source>
        <strain evidence="1 2">CBS 119005</strain>
    </source>
</reference>
<name>A0ACB9YSR4_9PEZI</name>
<proteinExistence type="predicted"/>
<evidence type="ECO:0000313" key="2">
    <source>
        <dbReference type="Proteomes" id="UP001497700"/>
    </source>
</evidence>
<dbReference type="EMBL" id="MU393533">
    <property type="protein sequence ID" value="KAI4862151.1"/>
    <property type="molecule type" value="Genomic_DNA"/>
</dbReference>
<accession>A0ACB9YSR4</accession>
<protein>
    <submittedName>
        <fullName evidence="1">Uncharacterized protein</fullName>
    </submittedName>
</protein>
<keyword evidence="2" id="KW-1185">Reference proteome</keyword>
<comment type="caution">
    <text evidence="1">The sequence shown here is derived from an EMBL/GenBank/DDBJ whole genome shotgun (WGS) entry which is preliminary data.</text>
</comment>
<gene>
    <name evidence="1" type="ORF">F4820DRAFT_451292</name>
</gene>